<dbReference type="Pfam" id="PF17862">
    <property type="entry name" value="AAA_lid_3"/>
    <property type="match status" value="1"/>
</dbReference>
<feature type="domain" description="AAA ATPase AAA+ lid" evidence="7">
    <location>
        <begin position="112"/>
        <end position="157"/>
    </location>
</feature>
<keyword evidence="5" id="KW-0472">Membrane</keyword>
<evidence type="ECO:0000256" key="5">
    <source>
        <dbReference type="SAM" id="Phobius"/>
    </source>
</evidence>
<proteinExistence type="inferred from homology"/>
<name>A0A833TN42_JUGRE</name>
<dbReference type="Pfam" id="PF00004">
    <property type="entry name" value="AAA"/>
    <property type="match status" value="1"/>
</dbReference>
<dbReference type="InterPro" id="IPR027417">
    <property type="entry name" value="P-loop_NTPase"/>
</dbReference>
<comment type="caution">
    <text evidence="8">The sequence shown here is derived from an EMBL/GenBank/DDBJ whole genome shotgun (WGS) entry which is preliminary data.</text>
</comment>
<reference evidence="8" key="1">
    <citation type="submission" date="2015-10" db="EMBL/GenBank/DDBJ databases">
        <authorList>
            <person name="Martinez-Garcia P.J."/>
            <person name="Crepeau M.W."/>
            <person name="Puiu D."/>
            <person name="Gonzalez-Ibeas D."/>
            <person name="Whalen J."/>
            <person name="Stevens K."/>
            <person name="Paul R."/>
            <person name="Butterfield T."/>
            <person name="Britton M."/>
            <person name="Reagan R."/>
            <person name="Chakraborty S."/>
            <person name="Walawage S.L."/>
            <person name="Vasquez-Gross H.A."/>
            <person name="Cardeno C."/>
            <person name="Famula R."/>
            <person name="Pratt K."/>
            <person name="Kuruganti S."/>
            <person name="Aradhya M.K."/>
            <person name="Leslie C.A."/>
            <person name="Dandekar A.M."/>
            <person name="Salzberg S.L."/>
            <person name="Wegrzyn J.L."/>
            <person name="Langley C.H."/>
            <person name="Neale D.B."/>
        </authorList>
    </citation>
    <scope>NUCLEOTIDE SEQUENCE</scope>
    <source>
        <tissue evidence="8">Leaves</tissue>
    </source>
</reference>
<keyword evidence="5" id="KW-0812">Transmembrane</keyword>
<dbReference type="AlphaFoldDB" id="A0A833TN42"/>
<evidence type="ECO:0008006" key="10">
    <source>
        <dbReference type="Google" id="ProtNLM"/>
    </source>
</evidence>
<comment type="similarity">
    <text evidence="1 4">Belongs to the AAA ATPase family.</text>
</comment>
<evidence type="ECO:0000313" key="8">
    <source>
        <dbReference type="EMBL" id="KAF5443434.1"/>
    </source>
</evidence>
<dbReference type="GO" id="GO:0005524">
    <property type="term" value="F:ATP binding"/>
    <property type="evidence" value="ECO:0007669"/>
    <property type="project" value="UniProtKB-KW"/>
</dbReference>
<feature type="transmembrane region" description="Helical" evidence="5">
    <location>
        <begin position="203"/>
        <end position="225"/>
    </location>
</feature>
<evidence type="ECO:0000259" key="6">
    <source>
        <dbReference type="Pfam" id="PF00004"/>
    </source>
</evidence>
<dbReference type="Gene3D" id="3.40.50.300">
    <property type="entry name" value="P-loop containing nucleotide triphosphate hydrolases"/>
    <property type="match status" value="1"/>
</dbReference>
<dbReference type="PANTHER" id="PTHR23077">
    <property type="entry name" value="AAA-FAMILY ATPASE"/>
    <property type="match status" value="1"/>
</dbReference>
<accession>A0A833TN42</accession>
<dbReference type="InterPro" id="IPR003959">
    <property type="entry name" value="ATPase_AAA_core"/>
</dbReference>
<reference evidence="8" key="2">
    <citation type="submission" date="2020-03" db="EMBL/GenBank/DDBJ databases">
        <title>Walnut 2.0.</title>
        <authorList>
            <person name="Marrano A."/>
            <person name="Britton M."/>
            <person name="Zimin A.V."/>
            <person name="Zaini P.A."/>
            <person name="Workman R."/>
            <person name="Puiu D."/>
            <person name="Bianco L."/>
            <person name="Allen B.J."/>
            <person name="Troggio M."/>
            <person name="Leslie C.A."/>
            <person name="Timp W."/>
            <person name="Dendekar A."/>
            <person name="Salzberg S.L."/>
            <person name="Neale D.B."/>
        </authorList>
    </citation>
    <scope>NUCLEOTIDE SEQUENCE</scope>
    <source>
        <tissue evidence="8">Leaves</tissue>
    </source>
</reference>
<evidence type="ECO:0000313" key="9">
    <source>
        <dbReference type="Proteomes" id="UP000619265"/>
    </source>
</evidence>
<protein>
    <recommendedName>
        <fullName evidence="10">Cell division control protein 48 homolog B-like</fullName>
    </recommendedName>
</protein>
<dbReference type="InterPro" id="IPR041569">
    <property type="entry name" value="AAA_lid_3"/>
</dbReference>
<organism evidence="8 9">
    <name type="scientific">Juglans regia</name>
    <name type="common">English walnut</name>
    <dbReference type="NCBI Taxonomy" id="51240"/>
    <lineage>
        <taxon>Eukaryota</taxon>
        <taxon>Viridiplantae</taxon>
        <taxon>Streptophyta</taxon>
        <taxon>Embryophyta</taxon>
        <taxon>Tracheophyta</taxon>
        <taxon>Spermatophyta</taxon>
        <taxon>Magnoliopsida</taxon>
        <taxon>eudicotyledons</taxon>
        <taxon>Gunneridae</taxon>
        <taxon>Pentapetalae</taxon>
        <taxon>rosids</taxon>
        <taxon>fabids</taxon>
        <taxon>Fagales</taxon>
        <taxon>Juglandaceae</taxon>
        <taxon>Juglans</taxon>
    </lineage>
</organism>
<dbReference type="InterPro" id="IPR003960">
    <property type="entry name" value="ATPase_AAA_CS"/>
</dbReference>
<dbReference type="Gramene" id="Jr16_12900_p1">
    <property type="protein sequence ID" value="cds.Jr16_12900_p1"/>
    <property type="gene ID" value="Jr16_12900"/>
</dbReference>
<keyword evidence="5" id="KW-1133">Transmembrane helix</keyword>
<dbReference type="FunFam" id="1.10.8.60:FF:000038">
    <property type="entry name" value="spermatogenesis-associated protein 5-like protein 1"/>
    <property type="match status" value="1"/>
</dbReference>
<keyword evidence="3 4" id="KW-0067">ATP-binding</keyword>
<gene>
    <name evidence="8" type="ORF">F2P56_035989</name>
</gene>
<dbReference type="GO" id="GO:0016887">
    <property type="term" value="F:ATP hydrolysis activity"/>
    <property type="evidence" value="ECO:0007669"/>
    <property type="project" value="InterPro"/>
</dbReference>
<evidence type="ECO:0000256" key="3">
    <source>
        <dbReference type="ARBA" id="ARBA00022840"/>
    </source>
</evidence>
<dbReference type="EMBL" id="LIHL02000016">
    <property type="protein sequence ID" value="KAF5443434.1"/>
    <property type="molecule type" value="Genomic_DNA"/>
</dbReference>
<dbReference type="SUPFAM" id="SSF52540">
    <property type="entry name" value="P-loop containing nucleoside triphosphate hydrolases"/>
    <property type="match status" value="1"/>
</dbReference>
<sequence>MMATPSIFFVKKKIKTQNRFFLYVFFNGRGGSSSSNITVGERLLSTLLTEMDGLEEAKGILVLAATNRPHAIDAALMRPGRFDLVLYVPPPDLEARYEILRVHTRNMKMSHDVDLRRIAVDAELFTGAELEGLCREAGIVALRENIAATVVCDRHFQTVKASLKPALTRAEIDSYSSFLKTPSVTTSSVAQESKQRKESMCPLFSVKIGVVSLMLLVAAAAKYFLERTGQTQHKLAAT</sequence>
<evidence type="ECO:0000256" key="4">
    <source>
        <dbReference type="RuleBase" id="RU003651"/>
    </source>
</evidence>
<dbReference type="Gene3D" id="1.10.8.60">
    <property type="match status" value="1"/>
</dbReference>
<dbReference type="PANTHER" id="PTHR23077:SF117">
    <property type="entry name" value="AAA+ ATPASE DOMAIN-CONTAINING PROTEIN"/>
    <property type="match status" value="1"/>
</dbReference>
<evidence type="ECO:0000256" key="2">
    <source>
        <dbReference type="ARBA" id="ARBA00022741"/>
    </source>
</evidence>
<evidence type="ECO:0000256" key="1">
    <source>
        <dbReference type="ARBA" id="ARBA00006914"/>
    </source>
</evidence>
<dbReference type="Proteomes" id="UP000619265">
    <property type="component" value="Unassembled WGS sequence"/>
</dbReference>
<keyword evidence="2 4" id="KW-0547">Nucleotide-binding</keyword>
<dbReference type="InterPro" id="IPR050168">
    <property type="entry name" value="AAA_ATPase_domain"/>
</dbReference>
<evidence type="ECO:0000259" key="7">
    <source>
        <dbReference type="Pfam" id="PF17862"/>
    </source>
</evidence>
<dbReference type="PROSITE" id="PS00674">
    <property type="entry name" value="AAA"/>
    <property type="match status" value="1"/>
</dbReference>
<feature type="domain" description="ATPase AAA-type core" evidence="6">
    <location>
        <begin position="33"/>
        <end position="89"/>
    </location>
</feature>